<name>A0A0B5ETW9_STRA4</name>
<gene>
    <name evidence="2" type="ORF">SLNWT_2309</name>
</gene>
<proteinExistence type="predicted"/>
<protein>
    <submittedName>
        <fullName evidence="2">Uncharacterized protein</fullName>
    </submittedName>
</protein>
<feature type="region of interest" description="Disordered" evidence="1">
    <location>
        <begin position="43"/>
        <end position="62"/>
    </location>
</feature>
<dbReference type="Proteomes" id="UP000031523">
    <property type="component" value="Chromosome"/>
</dbReference>
<dbReference type="AlphaFoldDB" id="A0A0B5ETW9"/>
<sequence>MPVWQPDPGELLLARAPVMFATGAAPAVKGMRWFRDPERRDIQGELSGWPEGPEFTPRSKGERGARAVVTAVGRTVGVLVMAALTGGGGAGPDFGGLGRPQDPANEVDDFPVLYGAPDSVARTLPWQLDPARRPEDYRTHLVVTNRRVLITGFTKGPEVHDQVLWQADRAWLSRVEPKDFSRTKCKDFTADQCDVRVDFTDGSWCRLASNYRENICRHLTYPLELLGPEDLTPGQTRRVAEFVAERTTVSGPVVTRLPDFTYLIEVRESDRVDAFSGITFPSVVMDRNGEDPDV</sequence>
<evidence type="ECO:0000256" key="1">
    <source>
        <dbReference type="SAM" id="MobiDB-lite"/>
    </source>
</evidence>
<dbReference type="KEGG" id="sals:SLNWT_2309"/>
<organism evidence="2 3">
    <name type="scientific">Streptomyces albus (strain ATCC 21838 / DSM 41398 / FERM P-419 / JCM 4703 / NBRC 107858)</name>
    <dbReference type="NCBI Taxonomy" id="1081613"/>
    <lineage>
        <taxon>Bacteria</taxon>
        <taxon>Bacillati</taxon>
        <taxon>Actinomycetota</taxon>
        <taxon>Actinomycetes</taxon>
        <taxon>Kitasatosporales</taxon>
        <taxon>Streptomycetaceae</taxon>
        <taxon>Streptomyces</taxon>
    </lineage>
</organism>
<evidence type="ECO:0000313" key="2">
    <source>
        <dbReference type="EMBL" id="AJE82685.1"/>
    </source>
</evidence>
<evidence type="ECO:0000313" key="3">
    <source>
        <dbReference type="Proteomes" id="UP000031523"/>
    </source>
</evidence>
<keyword evidence="3" id="KW-1185">Reference proteome</keyword>
<accession>A0A0B5ETW9</accession>
<dbReference type="EMBL" id="CP010519">
    <property type="protein sequence ID" value="AJE82685.1"/>
    <property type="molecule type" value="Genomic_DNA"/>
</dbReference>
<reference evidence="2 3" key="1">
    <citation type="submission" date="2015-01" db="EMBL/GenBank/DDBJ databases">
        <title>Enhanced salinomycin production by adjusting the supply of polyketide extender units in Streptomyce albus DSM 41398.</title>
        <authorList>
            <person name="Lu C."/>
        </authorList>
    </citation>
    <scope>NUCLEOTIDE SEQUENCE [LARGE SCALE GENOMIC DNA]</scope>
    <source>
        <strain evidence="3">ATCC 21838 / DSM 41398 / FERM P-419 / JCM 4703 / NBRC 107858</strain>
    </source>
</reference>